<dbReference type="InterPro" id="IPR003531">
    <property type="entry name" value="Hempt_rcpt_S_F1_CS"/>
</dbReference>
<evidence type="ECO:0000313" key="11">
    <source>
        <dbReference type="EMBL" id="KAJ8399800.1"/>
    </source>
</evidence>
<dbReference type="PANTHER" id="PTHR23037:SF7">
    <property type="entry name" value="INTERLEUKIN-21 RECEPTOR"/>
    <property type="match status" value="1"/>
</dbReference>
<dbReference type="InterPro" id="IPR013783">
    <property type="entry name" value="Ig-like_fold"/>
</dbReference>
<dbReference type="PROSITE" id="PS50853">
    <property type="entry name" value="FN3"/>
    <property type="match status" value="1"/>
</dbReference>
<keyword evidence="7" id="KW-0325">Glycoprotein</keyword>
<accession>A0AAD7SBY0</accession>
<name>A0AAD7SBY0_9TELE</name>
<evidence type="ECO:0000259" key="10">
    <source>
        <dbReference type="PROSITE" id="PS50853"/>
    </source>
</evidence>
<feature type="transmembrane region" description="Helical" evidence="8">
    <location>
        <begin position="242"/>
        <end position="265"/>
    </location>
</feature>
<evidence type="ECO:0000256" key="8">
    <source>
        <dbReference type="SAM" id="Phobius"/>
    </source>
</evidence>
<proteinExistence type="predicted"/>
<reference evidence="11" key="1">
    <citation type="journal article" date="2023" name="Science">
        <title>Genome structures resolve the early diversification of teleost fishes.</title>
        <authorList>
            <person name="Parey E."/>
            <person name="Louis A."/>
            <person name="Montfort J."/>
            <person name="Bouchez O."/>
            <person name="Roques C."/>
            <person name="Iampietro C."/>
            <person name="Lluch J."/>
            <person name="Castinel A."/>
            <person name="Donnadieu C."/>
            <person name="Desvignes T."/>
            <person name="Floi Bucao C."/>
            <person name="Jouanno E."/>
            <person name="Wen M."/>
            <person name="Mejri S."/>
            <person name="Dirks R."/>
            <person name="Jansen H."/>
            <person name="Henkel C."/>
            <person name="Chen W.J."/>
            <person name="Zahm M."/>
            <person name="Cabau C."/>
            <person name="Klopp C."/>
            <person name="Thompson A.W."/>
            <person name="Robinson-Rechavi M."/>
            <person name="Braasch I."/>
            <person name="Lecointre G."/>
            <person name="Bobe J."/>
            <person name="Postlethwait J.H."/>
            <person name="Berthelot C."/>
            <person name="Roest Crollius H."/>
            <person name="Guiguen Y."/>
        </authorList>
    </citation>
    <scope>NUCLEOTIDE SEQUENCE</scope>
    <source>
        <strain evidence="11">NC1722</strain>
    </source>
</reference>
<dbReference type="PROSITE" id="PS01355">
    <property type="entry name" value="HEMATOPO_REC_S_F1"/>
    <property type="match status" value="1"/>
</dbReference>
<keyword evidence="5 8" id="KW-0472">Membrane</keyword>
<comment type="caution">
    <text evidence="11">The sequence shown here is derived from an EMBL/GenBank/DDBJ whole genome shotgun (WGS) entry which is preliminary data.</text>
</comment>
<evidence type="ECO:0000256" key="3">
    <source>
        <dbReference type="ARBA" id="ARBA00022729"/>
    </source>
</evidence>
<evidence type="ECO:0000256" key="5">
    <source>
        <dbReference type="ARBA" id="ARBA00023136"/>
    </source>
</evidence>
<evidence type="ECO:0000256" key="6">
    <source>
        <dbReference type="ARBA" id="ARBA00023170"/>
    </source>
</evidence>
<keyword evidence="4 8" id="KW-1133">Transmembrane helix</keyword>
<dbReference type="InterPro" id="IPR003961">
    <property type="entry name" value="FN3_dom"/>
</dbReference>
<evidence type="ECO:0000256" key="9">
    <source>
        <dbReference type="SAM" id="SignalP"/>
    </source>
</evidence>
<evidence type="ECO:0000313" key="12">
    <source>
        <dbReference type="Proteomes" id="UP001221898"/>
    </source>
</evidence>
<dbReference type="EMBL" id="JAINUG010000080">
    <property type="protein sequence ID" value="KAJ8399800.1"/>
    <property type="molecule type" value="Genomic_DNA"/>
</dbReference>
<dbReference type="GO" id="GO:0009897">
    <property type="term" value="C:external side of plasma membrane"/>
    <property type="evidence" value="ECO:0007669"/>
    <property type="project" value="TreeGrafter"/>
</dbReference>
<protein>
    <recommendedName>
        <fullName evidence="10">Fibronectin type-III domain-containing protein</fullName>
    </recommendedName>
</protein>
<dbReference type="AlphaFoldDB" id="A0AAD7SBY0"/>
<evidence type="ECO:0000256" key="7">
    <source>
        <dbReference type="ARBA" id="ARBA00023180"/>
    </source>
</evidence>
<keyword evidence="6" id="KW-0675">Receptor</keyword>
<organism evidence="11 12">
    <name type="scientific">Aldrovandia affinis</name>
    <dbReference type="NCBI Taxonomy" id="143900"/>
    <lineage>
        <taxon>Eukaryota</taxon>
        <taxon>Metazoa</taxon>
        <taxon>Chordata</taxon>
        <taxon>Craniata</taxon>
        <taxon>Vertebrata</taxon>
        <taxon>Euteleostomi</taxon>
        <taxon>Actinopterygii</taxon>
        <taxon>Neopterygii</taxon>
        <taxon>Teleostei</taxon>
        <taxon>Notacanthiformes</taxon>
        <taxon>Halosauridae</taxon>
        <taxon>Aldrovandia</taxon>
    </lineage>
</organism>
<dbReference type="GO" id="GO:0004896">
    <property type="term" value="F:cytokine receptor activity"/>
    <property type="evidence" value="ECO:0007669"/>
    <property type="project" value="InterPro"/>
</dbReference>
<dbReference type="PANTHER" id="PTHR23037">
    <property type="entry name" value="CYTOKINE RECEPTOR"/>
    <property type="match status" value="1"/>
</dbReference>
<sequence>MLRGSLNMRILLTFLLGFNSLLRGAEAQEYKLACLNDYMVTISCVLNISTDSFYVGNDSNWLEFEQDEERFQCRLVKVMDHYCCTSKSTDPFIETDCFVITLCSESNGNKKCLEMDNQYEPRLQIKPISPGNLKVNWSSGHYQFTWDSGYESYLHFTFMKELKYNLQYYKRGHPDSALTIHSHNKIQHIDGVNFESDTEYIAKVRSSPDQLYYKGQWSQWSTAVTWRTNVSQDAAPSVKADVFLFIGSFFFLACLLAGVLVFLCFRPAVRCRIKPHSSVPTPVPYFQSLYSNYNGDFQSWLVSRGNMGEQLKMQETLKIETLIKTTPIDTEDRFLPPPIYQTQFQHTYINPCGNACSVAEQSSFKMFSSFSVDQMGTSEDDSGCQDLIYSPTSSWPHRAMTSFEPESMCYSEDYCTLSDTHNDLMFTTGVELGSGRGSFHSEVIPEGNGPC</sequence>
<feature type="chain" id="PRO_5042176798" description="Fibronectin type-III domain-containing protein" evidence="9">
    <location>
        <begin position="28"/>
        <end position="451"/>
    </location>
</feature>
<comment type="subcellular location">
    <subcellularLocation>
        <location evidence="1">Membrane</location>
        <topology evidence="1">Single-pass type I membrane protein</topology>
    </subcellularLocation>
</comment>
<evidence type="ECO:0000256" key="1">
    <source>
        <dbReference type="ARBA" id="ARBA00004479"/>
    </source>
</evidence>
<gene>
    <name evidence="11" type="ORF">AAFF_G00405300</name>
</gene>
<feature type="signal peptide" evidence="9">
    <location>
        <begin position="1"/>
        <end position="27"/>
    </location>
</feature>
<evidence type="ECO:0000256" key="2">
    <source>
        <dbReference type="ARBA" id="ARBA00022692"/>
    </source>
</evidence>
<dbReference type="InterPro" id="IPR036116">
    <property type="entry name" value="FN3_sf"/>
</dbReference>
<feature type="domain" description="Fibronectin type-III" evidence="10">
    <location>
        <begin position="129"/>
        <end position="228"/>
    </location>
</feature>
<dbReference type="Gene3D" id="2.60.40.10">
    <property type="entry name" value="Immunoglobulins"/>
    <property type="match status" value="1"/>
</dbReference>
<dbReference type="Proteomes" id="UP001221898">
    <property type="component" value="Unassembled WGS sequence"/>
</dbReference>
<keyword evidence="3 9" id="KW-0732">Signal</keyword>
<keyword evidence="12" id="KW-1185">Reference proteome</keyword>
<keyword evidence="2 8" id="KW-0812">Transmembrane</keyword>
<dbReference type="SUPFAM" id="SSF49265">
    <property type="entry name" value="Fibronectin type III"/>
    <property type="match status" value="1"/>
</dbReference>
<evidence type="ECO:0000256" key="4">
    <source>
        <dbReference type="ARBA" id="ARBA00022989"/>
    </source>
</evidence>
<dbReference type="CDD" id="cd00063">
    <property type="entry name" value="FN3"/>
    <property type="match status" value="1"/>
</dbReference>